<evidence type="ECO:0000259" key="10">
    <source>
        <dbReference type="PROSITE" id="PS50112"/>
    </source>
</evidence>
<dbReference type="Gene3D" id="3.30.450.20">
    <property type="entry name" value="PAS domain"/>
    <property type="match status" value="1"/>
</dbReference>
<dbReference type="InterPro" id="IPR035965">
    <property type="entry name" value="PAS-like_dom_sf"/>
</dbReference>
<keyword evidence="7" id="KW-0067">ATP-binding</keyword>
<dbReference type="Gene3D" id="3.30.565.10">
    <property type="entry name" value="Histidine kinase-like ATPase, C-terminal domain"/>
    <property type="match status" value="1"/>
</dbReference>
<dbReference type="InterPro" id="IPR004358">
    <property type="entry name" value="Sig_transdc_His_kin-like_C"/>
</dbReference>
<evidence type="ECO:0000256" key="5">
    <source>
        <dbReference type="ARBA" id="ARBA00022741"/>
    </source>
</evidence>
<dbReference type="InterPro" id="IPR013767">
    <property type="entry name" value="PAS_fold"/>
</dbReference>
<dbReference type="RefSeq" id="WP_379882359.1">
    <property type="nucleotide sequence ID" value="NZ_JBHPON010000002.1"/>
</dbReference>
<keyword evidence="3" id="KW-0597">Phosphoprotein</keyword>
<name>A0ABW1KWG3_9PROT</name>
<evidence type="ECO:0000256" key="1">
    <source>
        <dbReference type="ARBA" id="ARBA00000085"/>
    </source>
</evidence>
<keyword evidence="12" id="KW-1185">Reference proteome</keyword>
<dbReference type="Gene3D" id="1.10.287.130">
    <property type="match status" value="1"/>
</dbReference>
<accession>A0ABW1KWG3</accession>
<evidence type="ECO:0000256" key="7">
    <source>
        <dbReference type="ARBA" id="ARBA00022840"/>
    </source>
</evidence>
<dbReference type="PANTHER" id="PTHR43065:SF10">
    <property type="entry name" value="PEROXIDE STRESS-ACTIVATED HISTIDINE KINASE MAK3"/>
    <property type="match status" value="1"/>
</dbReference>
<gene>
    <name evidence="11" type="ORF">ACFMB1_12715</name>
</gene>
<evidence type="ECO:0000256" key="8">
    <source>
        <dbReference type="ARBA" id="ARBA00023012"/>
    </source>
</evidence>
<organism evidence="11 12">
    <name type="scientific">Hyphococcus aureus</name>
    <dbReference type="NCBI Taxonomy" id="2666033"/>
    <lineage>
        <taxon>Bacteria</taxon>
        <taxon>Pseudomonadati</taxon>
        <taxon>Pseudomonadota</taxon>
        <taxon>Alphaproteobacteria</taxon>
        <taxon>Parvularculales</taxon>
        <taxon>Parvularculaceae</taxon>
        <taxon>Hyphococcus</taxon>
    </lineage>
</organism>
<dbReference type="InterPro" id="IPR005467">
    <property type="entry name" value="His_kinase_dom"/>
</dbReference>
<reference evidence="11 12" key="1">
    <citation type="submission" date="2024-09" db="EMBL/GenBank/DDBJ databases">
        <authorList>
            <person name="Zhang Z.-H."/>
        </authorList>
    </citation>
    <scope>NUCLEOTIDE SEQUENCE [LARGE SCALE GENOMIC DNA]</scope>
    <source>
        <strain evidence="11 12">HHTR114</strain>
    </source>
</reference>
<dbReference type="InterPro" id="IPR000014">
    <property type="entry name" value="PAS"/>
</dbReference>
<dbReference type="PANTHER" id="PTHR43065">
    <property type="entry name" value="SENSOR HISTIDINE KINASE"/>
    <property type="match status" value="1"/>
</dbReference>
<evidence type="ECO:0000256" key="3">
    <source>
        <dbReference type="ARBA" id="ARBA00022553"/>
    </source>
</evidence>
<dbReference type="CDD" id="cd00130">
    <property type="entry name" value="PAS"/>
    <property type="match status" value="1"/>
</dbReference>
<dbReference type="Pfam" id="PF00989">
    <property type="entry name" value="PAS"/>
    <property type="match status" value="1"/>
</dbReference>
<dbReference type="InterPro" id="IPR003661">
    <property type="entry name" value="HisK_dim/P_dom"/>
</dbReference>
<dbReference type="SUPFAM" id="SSF55874">
    <property type="entry name" value="ATPase domain of HSP90 chaperone/DNA topoisomerase II/histidine kinase"/>
    <property type="match status" value="1"/>
</dbReference>
<dbReference type="SUPFAM" id="SSF55785">
    <property type="entry name" value="PYP-like sensor domain (PAS domain)"/>
    <property type="match status" value="1"/>
</dbReference>
<keyword evidence="5" id="KW-0547">Nucleotide-binding</keyword>
<evidence type="ECO:0000313" key="11">
    <source>
        <dbReference type="EMBL" id="MFC6036410.1"/>
    </source>
</evidence>
<evidence type="ECO:0000256" key="4">
    <source>
        <dbReference type="ARBA" id="ARBA00022679"/>
    </source>
</evidence>
<evidence type="ECO:0000313" key="12">
    <source>
        <dbReference type="Proteomes" id="UP001596116"/>
    </source>
</evidence>
<dbReference type="PRINTS" id="PR00344">
    <property type="entry name" value="BCTRLSENSOR"/>
</dbReference>
<dbReference type="EMBL" id="JBHPON010000002">
    <property type="protein sequence ID" value="MFC6036410.1"/>
    <property type="molecule type" value="Genomic_DNA"/>
</dbReference>
<dbReference type="NCBIfam" id="TIGR00229">
    <property type="entry name" value="sensory_box"/>
    <property type="match status" value="1"/>
</dbReference>
<dbReference type="CDD" id="cd00082">
    <property type="entry name" value="HisKA"/>
    <property type="match status" value="1"/>
</dbReference>
<feature type="domain" description="PAS" evidence="10">
    <location>
        <begin position="10"/>
        <end position="80"/>
    </location>
</feature>
<proteinExistence type="predicted"/>
<dbReference type="SUPFAM" id="SSF47384">
    <property type="entry name" value="Homodimeric domain of signal transducing histidine kinase"/>
    <property type="match status" value="1"/>
</dbReference>
<keyword evidence="8" id="KW-0902">Two-component regulatory system</keyword>
<dbReference type="Proteomes" id="UP001596116">
    <property type="component" value="Unassembled WGS sequence"/>
</dbReference>
<comment type="caution">
    <text evidence="11">The sequence shown here is derived from an EMBL/GenBank/DDBJ whole genome shotgun (WGS) entry which is preliminary data.</text>
</comment>
<feature type="domain" description="Histidine kinase" evidence="9">
    <location>
        <begin position="161"/>
        <end position="375"/>
    </location>
</feature>
<dbReference type="SMART" id="SM00091">
    <property type="entry name" value="PAS"/>
    <property type="match status" value="1"/>
</dbReference>
<keyword evidence="6" id="KW-0418">Kinase</keyword>
<dbReference type="EC" id="2.7.13.3" evidence="2"/>
<dbReference type="SMART" id="SM00388">
    <property type="entry name" value="HisKA"/>
    <property type="match status" value="1"/>
</dbReference>
<dbReference type="InterPro" id="IPR036097">
    <property type="entry name" value="HisK_dim/P_sf"/>
</dbReference>
<dbReference type="Pfam" id="PF00512">
    <property type="entry name" value="HisKA"/>
    <property type="match status" value="1"/>
</dbReference>
<dbReference type="InterPro" id="IPR036890">
    <property type="entry name" value="HATPase_C_sf"/>
</dbReference>
<evidence type="ECO:0000256" key="6">
    <source>
        <dbReference type="ARBA" id="ARBA00022777"/>
    </source>
</evidence>
<dbReference type="SMART" id="SM00387">
    <property type="entry name" value="HATPase_c"/>
    <property type="match status" value="1"/>
</dbReference>
<evidence type="ECO:0000259" key="9">
    <source>
        <dbReference type="PROSITE" id="PS50109"/>
    </source>
</evidence>
<dbReference type="PROSITE" id="PS50109">
    <property type="entry name" value="HIS_KIN"/>
    <property type="match status" value="1"/>
</dbReference>
<keyword evidence="4" id="KW-0808">Transferase</keyword>
<comment type="catalytic activity">
    <reaction evidence="1">
        <text>ATP + protein L-histidine = ADP + protein N-phospho-L-histidine.</text>
        <dbReference type="EC" id="2.7.13.3"/>
    </reaction>
</comment>
<dbReference type="Pfam" id="PF02518">
    <property type="entry name" value="HATPase_c"/>
    <property type="match status" value="1"/>
</dbReference>
<dbReference type="InterPro" id="IPR003594">
    <property type="entry name" value="HATPase_dom"/>
</dbReference>
<evidence type="ECO:0000256" key="2">
    <source>
        <dbReference type="ARBA" id="ARBA00012438"/>
    </source>
</evidence>
<sequence>MTGQGDNMEGERFLRSVINASPNAVITINESGEILIFSRMAQAMFGFSEDEVLGKNVSILMPEPDHSLHDGYMRRYLETGKARIIGRARPVSARRKNGDAFPAVLHISEFEISESHNGERIFVGFIEDVSRQKATERRLEDTQLQLQHAGRIGAMGEIATSIAHELNQPLTAAASLAGAVSLTLKKKTFDGKEDALALIEDAVSEIRRASGVIKQMRDFLRNRETERALHSINRIVEESCLIALIGAETDGVMVASALDSHAGSATVDRIQMQQVIVNLIRNAVDAMQGTQNKQLTIATASAGEYVEMRIADTGSGITDEMKKRLFEPFATTKEDGMGIGLSISKSIVEAHKGEIYAVDNHPAGTIFVVKLPAAKEDA</sequence>
<dbReference type="PROSITE" id="PS50112">
    <property type="entry name" value="PAS"/>
    <property type="match status" value="1"/>
</dbReference>
<protein>
    <recommendedName>
        <fullName evidence="2">histidine kinase</fullName>
        <ecNumber evidence="2">2.7.13.3</ecNumber>
    </recommendedName>
</protein>